<keyword evidence="1" id="KW-0472">Membrane</keyword>
<reference evidence="3 4" key="1">
    <citation type="submission" date="2007-08" db="EMBL/GenBank/DDBJ databases">
        <authorList>
            <person name="Fulton L."/>
            <person name="Clifton S."/>
            <person name="Fulton B."/>
            <person name="Xu J."/>
            <person name="Minx P."/>
            <person name="Pepin K.H."/>
            <person name="Johnson M."/>
            <person name="Thiruvilangam P."/>
            <person name="Bhonagiri V."/>
            <person name="Nash W.E."/>
            <person name="Mardis E.R."/>
            <person name="Wilson R.K."/>
        </authorList>
    </citation>
    <scope>NUCLEOTIDE SEQUENCE [LARGE SCALE GENOMIC DNA]</scope>
    <source>
        <strain evidence="4">ATCC BAA-613 / DSM 15670 / CCUG 46953 / JCM 12243 / WAL 16351</strain>
    </source>
</reference>
<dbReference type="InterPro" id="IPR043128">
    <property type="entry name" value="Rev_trsase/Diguanyl_cyclase"/>
</dbReference>
<organism evidence="3 4">
    <name type="scientific">Enterocloster bolteae (strain ATCC BAA-613 / DSM 15670 / CCUG 46953 / JCM 12243 / WAL 16351)</name>
    <name type="common">Clostridium bolteae</name>
    <dbReference type="NCBI Taxonomy" id="411902"/>
    <lineage>
        <taxon>Bacteria</taxon>
        <taxon>Bacillati</taxon>
        <taxon>Bacillota</taxon>
        <taxon>Clostridia</taxon>
        <taxon>Lachnospirales</taxon>
        <taxon>Lachnospiraceae</taxon>
        <taxon>Enterocloster</taxon>
    </lineage>
</organism>
<dbReference type="HOGENOM" id="CLU_011770_0_0_9"/>
<evidence type="ECO:0000313" key="3">
    <source>
        <dbReference type="EMBL" id="EDP18602.1"/>
    </source>
</evidence>
<dbReference type="CDD" id="cd01949">
    <property type="entry name" value="GGDEF"/>
    <property type="match status" value="1"/>
</dbReference>
<comment type="caution">
    <text evidence="3">The sequence shown here is derived from an EMBL/GenBank/DDBJ whole genome shotgun (WGS) entry which is preliminary data.</text>
</comment>
<dbReference type="SUPFAM" id="SSF55073">
    <property type="entry name" value="Nucleotide cyclase"/>
    <property type="match status" value="1"/>
</dbReference>
<dbReference type="CDD" id="cd18773">
    <property type="entry name" value="PDC1_HK_sensor"/>
    <property type="match status" value="1"/>
</dbReference>
<name>A8RJM9_ENTBW</name>
<feature type="transmembrane region" description="Helical" evidence="1">
    <location>
        <begin position="359"/>
        <end position="378"/>
    </location>
</feature>
<accession>A8RJM9</accession>
<keyword evidence="1" id="KW-1133">Transmembrane helix</keyword>
<dbReference type="EMBL" id="ABCC02000011">
    <property type="protein sequence ID" value="EDP18602.1"/>
    <property type="molecule type" value="Genomic_DNA"/>
</dbReference>
<dbReference type="PANTHER" id="PTHR44757:SF2">
    <property type="entry name" value="BIOFILM ARCHITECTURE MAINTENANCE PROTEIN MBAA"/>
    <property type="match status" value="1"/>
</dbReference>
<proteinExistence type="predicted"/>
<evidence type="ECO:0000259" key="2">
    <source>
        <dbReference type="PROSITE" id="PS50887"/>
    </source>
</evidence>
<reference evidence="3 4" key="2">
    <citation type="submission" date="2007-09" db="EMBL/GenBank/DDBJ databases">
        <title>Draft genome sequence of Clostridium bolteae (ATCC BAA-613).</title>
        <authorList>
            <person name="Sudarsanam P."/>
            <person name="Ley R."/>
            <person name="Guruge J."/>
            <person name="Turnbaugh P.J."/>
            <person name="Mahowald M."/>
            <person name="Liep D."/>
            <person name="Gordon J."/>
        </authorList>
    </citation>
    <scope>NUCLEOTIDE SEQUENCE [LARGE SCALE GENOMIC DNA]</scope>
    <source>
        <strain evidence="4">ATCC BAA-613 / DSM 15670 / CCUG 46953 / JCM 12243 / WAL 16351</strain>
    </source>
</reference>
<dbReference type="InterPro" id="IPR000160">
    <property type="entry name" value="GGDEF_dom"/>
</dbReference>
<dbReference type="Pfam" id="PF22673">
    <property type="entry name" value="MCP-like_PDC_1"/>
    <property type="match status" value="1"/>
</dbReference>
<keyword evidence="1" id="KW-0812">Transmembrane</keyword>
<dbReference type="eggNOG" id="COG2199">
    <property type="taxonomic scope" value="Bacteria"/>
</dbReference>
<sequence length="727" mass="81451">MRNMKQKQSIASKCSAFTAGLVILQSLLVLGMLIAGGILKQTRDTAYQSFASTVTLRASSIQDQIDNRWTNIHPYVQELSDRLSESGYGEGKMDAESFLIGSADTLISMLHVSGTTGTFLILDEPGQGKSMPALYFRDYDPETYSADNSDLFQVMGPAEISRRYQIPLDSVWHYGLSLNEENRKFFDMPFQAAGQSRDYEKLGYWSRPFYMTPEDVPVITYTVPLFDRAGQVHGVIGVEISLEHIRKLLPANELSAQDSPGYMVAAMQENPQELFVLVKKGEYQNRLFGDEPLLRIKQEDETYSICQVSSLTGEKIYGCIKSLDLYGTKNVPYDSGNWVVLGLMRGDALYGFLHRIIKIFAVTLMVSLLLGAGAAGFISRKITEPVAKLAAKVRNFDYTRKIRLERTGIEELDLLSQAVEISNQNLLDNTLKMSEIMDLLGLHIGAFEYSPGGYGVQVTKQIFPLMELPCEDENHLYVDEKVFLSRLSDMQRCPVPEENGIYRISGKTERWVRITLSLRHGHSLGIIEDVTGDMMKKQRIKYERDHDSLTRIYSRAAFQREAEAILEQAGEMPGQTGEMPGLSGNGPVNLGTAAMVMLDLDGLKSVNDTYGHESGDIYIRETAVCMKGIPEDHAIVGRRSGDEFFILLFGYEDRNGVRKQLRDFYDILDKHPAVLPDGIQLKIQISSGIAWYGGELCTFEELVRCADIALYEAKSTMKGQTVEYSKG</sequence>
<dbReference type="Pfam" id="PF00990">
    <property type="entry name" value="GGDEF"/>
    <property type="match status" value="1"/>
</dbReference>
<dbReference type="Gene3D" id="3.30.70.270">
    <property type="match status" value="1"/>
</dbReference>
<dbReference type="AlphaFoldDB" id="A8RJM9"/>
<dbReference type="PANTHER" id="PTHR44757">
    <property type="entry name" value="DIGUANYLATE CYCLASE DGCP"/>
    <property type="match status" value="1"/>
</dbReference>
<dbReference type="SMART" id="SM00267">
    <property type="entry name" value="GGDEF"/>
    <property type="match status" value="1"/>
</dbReference>
<dbReference type="InterPro" id="IPR029787">
    <property type="entry name" value="Nucleotide_cyclase"/>
</dbReference>
<dbReference type="Proteomes" id="UP000005396">
    <property type="component" value="Unassembled WGS sequence"/>
</dbReference>
<dbReference type="NCBIfam" id="TIGR00254">
    <property type="entry name" value="GGDEF"/>
    <property type="match status" value="1"/>
</dbReference>
<feature type="domain" description="GGDEF" evidence="2">
    <location>
        <begin position="591"/>
        <end position="726"/>
    </location>
</feature>
<evidence type="ECO:0000256" key="1">
    <source>
        <dbReference type="SAM" id="Phobius"/>
    </source>
</evidence>
<dbReference type="PROSITE" id="PS50887">
    <property type="entry name" value="GGDEF"/>
    <property type="match status" value="1"/>
</dbReference>
<dbReference type="InterPro" id="IPR052155">
    <property type="entry name" value="Biofilm_reg_signaling"/>
</dbReference>
<evidence type="ECO:0000313" key="4">
    <source>
        <dbReference type="Proteomes" id="UP000005396"/>
    </source>
</evidence>
<dbReference type="Gene3D" id="3.30.450.20">
    <property type="entry name" value="PAS domain"/>
    <property type="match status" value="1"/>
</dbReference>
<gene>
    <name evidence="3" type="ORF">CLOBOL_00964</name>
</gene>
<dbReference type="PaxDb" id="411902-CLOBOL_00964"/>
<protein>
    <recommendedName>
        <fullName evidence="2">GGDEF domain-containing protein</fullName>
    </recommendedName>
</protein>